<dbReference type="GO" id="GO:0004930">
    <property type="term" value="F:G protein-coupled receptor activity"/>
    <property type="evidence" value="ECO:0007669"/>
    <property type="project" value="InterPro"/>
</dbReference>
<evidence type="ECO:0000259" key="9">
    <source>
        <dbReference type="PROSITE" id="PS50221"/>
    </source>
</evidence>
<dbReference type="SMART" id="SM00303">
    <property type="entry name" value="GPS"/>
    <property type="match status" value="1"/>
</dbReference>
<dbReference type="PRINTS" id="PR00249">
    <property type="entry name" value="GPCRSECRETIN"/>
</dbReference>
<evidence type="ECO:0000256" key="8">
    <source>
        <dbReference type="SAM" id="Phobius"/>
    </source>
</evidence>
<feature type="transmembrane region" description="Helical" evidence="8">
    <location>
        <begin position="630"/>
        <end position="653"/>
    </location>
</feature>
<organism evidence="12">
    <name type="scientific">Octopus bimaculoides</name>
    <name type="common">California two-spotted octopus</name>
    <dbReference type="NCBI Taxonomy" id="37653"/>
    <lineage>
        <taxon>Eukaryota</taxon>
        <taxon>Metazoa</taxon>
        <taxon>Spiralia</taxon>
        <taxon>Lophotrochozoa</taxon>
        <taxon>Mollusca</taxon>
        <taxon>Cephalopoda</taxon>
        <taxon>Coleoidea</taxon>
        <taxon>Octopodiformes</taxon>
        <taxon>Octopoda</taxon>
        <taxon>Incirrata</taxon>
        <taxon>Octopodidae</taxon>
        <taxon>Octopus</taxon>
    </lineage>
</organism>
<feature type="domain" description="GAIN-B" evidence="9">
    <location>
        <begin position="244"/>
        <end position="407"/>
    </location>
</feature>
<feature type="transmembrane region" description="Helical" evidence="8">
    <location>
        <begin position="558"/>
        <end position="583"/>
    </location>
</feature>
<feature type="transmembrane region" description="Helical" evidence="8">
    <location>
        <begin position="520"/>
        <end position="538"/>
    </location>
</feature>
<dbReference type="AlphaFoldDB" id="A0A0L8GB41"/>
<protein>
    <recommendedName>
        <fullName evidence="13">G-protein coupled receptors family 2 profile 2 domain-containing protein</fullName>
    </recommendedName>
</protein>
<dbReference type="EMBL" id="KQ422783">
    <property type="protein sequence ID" value="KOF74247.1"/>
    <property type="molecule type" value="Genomic_DNA"/>
</dbReference>
<dbReference type="STRING" id="37653.A0A0L8GB41"/>
<dbReference type="PROSITE" id="PS00650">
    <property type="entry name" value="G_PROTEIN_RECEP_F2_2"/>
    <property type="match status" value="1"/>
</dbReference>
<feature type="transmembrane region" description="Helical" evidence="8">
    <location>
        <begin position="449"/>
        <end position="469"/>
    </location>
</feature>
<dbReference type="OMA" id="CHANVAR"/>
<dbReference type="InterPro" id="IPR017981">
    <property type="entry name" value="GPCR_2-like_7TM"/>
</dbReference>
<feature type="region of interest" description="Disordered" evidence="7">
    <location>
        <begin position="677"/>
        <end position="698"/>
    </location>
</feature>
<keyword evidence="6" id="KW-1015">Disulfide bond</keyword>
<evidence type="ECO:0000256" key="4">
    <source>
        <dbReference type="ARBA" id="ARBA00022989"/>
    </source>
</evidence>
<evidence type="ECO:0000256" key="1">
    <source>
        <dbReference type="ARBA" id="ARBA00004141"/>
    </source>
</evidence>
<dbReference type="PANTHER" id="PTHR45692">
    <property type="entry name" value="G_PROTEIN_RECEP_F2_4 DOMAIN-CONTAINING PROTEIN"/>
    <property type="match status" value="1"/>
</dbReference>
<feature type="transmembrane region" description="Helical" evidence="8">
    <location>
        <begin position="475"/>
        <end position="499"/>
    </location>
</feature>
<dbReference type="InterPro" id="IPR000203">
    <property type="entry name" value="GPS"/>
</dbReference>
<feature type="transmembrane region" description="Helical" evidence="8">
    <location>
        <begin position="603"/>
        <end position="624"/>
    </location>
</feature>
<dbReference type="PROSITE" id="PS50227">
    <property type="entry name" value="G_PROTEIN_RECEP_F2_3"/>
    <property type="match status" value="1"/>
</dbReference>
<accession>A0A0L8GB41</accession>
<reference evidence="12" key="1">
    <citation type="submission" date="2015-07" db="EMBL/GenBank/DDBJ databases">
        <title>MeaNS - Measles Nucleotide Surveillance Program.</title>
        <authorList>
            <person name="Tran T."/>
            <person name="Druce J."/>
        </authorList>
    </citation>
    <scope>NUCLEOTIDE SEQUENCE</scope>
    <source>
        <strain evidence="12">UCB-OBI-ISO-001</strain>
        <tissue evidence="12">Gonad</tissue>
    </source>
</reference>
<sequence>MQNINNVLNTSLTLRNLRIPHRNIELIGEMFCNEDSSTDNGTFYWPMTKIGKNVTIPCHANVARRHCSSRKAVDLEIQTNQNMISRECSPFTGIWQEPDMSQCYNTEWITRQLKNITSQDIDEENVEPVSTKLLNISEKSVYFKAEDIDLAVDTLEKMVPLISNVSVNITLNNILPSINYMINKPEEVLVEAGQSERTGERMLDVIEIIPEKIPLEKQQVAVSYSNLAIGAAKVDKDTFNGLIFAVSYGTNETKARSEIYNNSNSQVEDVMDFISLPKSLLKHLNDEEQSSLSRISFLSMHEDKLYKVTQKSSPKANAKINSHIIAANIPNVQITKLDEPIRISFNVIDPDLTNPQCVYWHESPEQNNSHWSTEDCDIATSGPGEKVLCSCHLLTSYALLMESDENEGDTKNNHLLSFISSGISLLCLILTMIVHVCSTNLWKLTDSKMLVNMCSSLTVANLVFVVGLLGYGTEITAVCKAMAVLIHYFILTSLMWKVVEAFHIYLDVVRKTYQTSSVKRSSILAWGLPAVIVIITLATNDTNNYIRIGQFCWLPNSYFYGAFLGPVMIILTFNITMFFLVMYRLISKSNDKKFEHASNKARIFGMAGSCLLLGVPCILAFLLFDKTTKLIITLLAIFSVLQGLFIFIFYCICKKDARHVVCLCLCKRNKVHLSQAPKDIRSSSSGNVAERKTEEANL</sequence>
<keyword evidence="4 8" id="KW-1133">Transmembrane helix</keyword>
<proteinExistence type="predicted"/>
<dbReference type="Pfam" id="PF00002">
    <property type="entry name" value="7tm_2"/>
    <property type="match status" value="1"/>
</dbReference>
<evidence type="ECO:0000256" key="6">
    <source>
        <dbReference type="ARBA" id="ARBA00023157"/>
    </source>
</evidence>
<dbReference type="KEGG" id="obi:106877983"/>
<dbReference type="InterPro" id="IPR000832">
    <property type="entry name" value="GPCR_2_secretin-like"/>
</dbReference>
<dbReference type="InterPro" id="IPR017983">
    <property type="entry name" value="GPCR_2_secretin-like_CS"/>
</dbReference>
<feature type="domain" description="G-protein coupled receptors family 2 profile 2" evidence="11">
    <location>
        <begin position="413"/>
        <end position="654"/>
    </location>
</feature>
<evidence type="ECO:0000259" key="11">
    <source>
        <dbReference type="PROSITE" id="PS50261"/>
    </source>
</evidence>
<evidence type="ECO:0008006" key="13">
    <source>
        <dbReference type="Google" id="ProtNLM"/>
    </source>
</evidence>
<keyword evidence="2 8" id="KW-0812">Transmembrane</keyword>
<feature type="domain" description="G-protein coupled receptors family 2 profile 1" evidence="10">
    <location>
        <begin position="31"/>
        <end position="107"/>
    </location>
</feature>
<keyword evidence="3" id="KW-0732">Signal</keyword>
<dbReference type="PROSITE" id="PS50261">
    <property type="entry name" value="G_PROTEIN_RECEP_F2_4"/>
    <property type="match status" value="1"/>
</dbReference>
<feature type="transmembrane region" description="Helical" evidence="8">
    <location>
        <begin position="415"/>
        <end position="437"/>
    </location>
</feature>
<comment type="subcellular location">
    <subcellularLocation>
        <location evidence="1">Membrane</location>
        <topology evidence="1">Multi-pass membrane protein</topology>
    </subcellularLocation>
</comment>
<name>A0A0L8GB41_OCTBM</name>
<evidence type="ECO:0000256" key="7">
    <source>
        <dbReference type="SAM" id="MobiDB-lite"/>
    </source>
</evidence>
<evidence type="ECO:0000256" key="3">
    <source>
        <dbReference type="ARBA" id="ARBA00022729"/>
    </source>
</evidence>
<dbReference type="GO" id="GO:0007166">
    <property type="term" value="P:cell surface receptor signaling pathway"/>
    <property type="evidence" value="ECO:0007669"/>
    <property type="project" value="InterPro"/>
</dbReference>
<dbReference type="Gene3D" id="1.20.1070.10">
    <property type="entry name" value="Rhodopsin 7-helix transmembrane proteins"/>
    <property type="match status" value="1"/>
</dbReference>
<dbReference type="PANTHER" id="PTHR45692:SF1">
    <property type="entry name" value="G-PROTEIN COUPLED RECEPTORS FAMILY 2 PROFILE 2 DOMAIN-CONTAINING PROTEIN"/>
    <property type="match status" value="1"/>
</dbReference>
<evidence type="ECO:0000313" key="12">
    <source>
        <dbReference type="EMBL" id="KOF74247.1"/>
    </source>
</evidence>
<dbReference type="SUPFAM" id="SSF81321">
    <property type="entry name" value="Family A G protein-coupled receptor-like"/>
    <property type="match status" value="1"/>
</dbReference>
<gene>
    <name evidence="12" type="ORF">OCBIM_22036511mg</name>
</gene>
<dbReference type="InterPro" id="IPR057244">
    <property type="entry name" value="GAIN_B"/>
</dbReference>
<dbReference type="Pfam" id="PF01825">
    <property type="entry name" value="GPS"/>
    <property type="match status" value="1"/>
</dbReference>
<dbReference type="InterPro" id="IPR001879">
    <property type="entry name" value="GPCR_2_extracellular_dom"/>
</dbReference>
<evidence type="ECO:0000256" key="2">
    <source>
        <dbReference type="ARBA" id="ARBA00022692"/>
    </source>
</evidence>
<dbReference type="CDD" id="cd15040">
    <property type="entry name" value="7tmB2_Adhesion"/>
    <property type="match status" value="1"/>
</dbReference>
<feature type="compositionally biased region" description="Basic and acidic residues" evidence="7">
    <location>
        <begin position="689"/>
        <end position="698"/>
    </location>
</feature>
<dbReference type="InterPro" id="IPR046338">
    <property type="entry name" value="GAIN_dom_sf"/>
</dbReference>
<dbReference type="GO" id="GO:0016020">
    <property type="term" value="C:membrane"/>
    <property type="evidence" value="ECO:0007669"/>
    <property type="project" value="UniProtKB-SubCell"/>
</dbReference>
<dbReference type="PROSITE" id="PS50221">
    <property type="entry name" value="GAIN_B"/>
    <property type="match status" value="1"/>
</dbReference>
<evidence type="ECO:0000259" key="10">
    <source>
        <dbReference type="PROSITE" id="PS50227"/>
    </source>
</evidence>
<dbReference type="OrthoDB" id="5961629at2759"/>
<dbReference type="Gene3D" id="2.60.220.50">
    <property type="match status" value="1"/>
</dbReference>
<keyword evidence="5 8" id="KW-0472">Membrane</keyword>
<evidence type="ECO:0000256" key="5">
    <source>
        <dbReference type="ARBA" id="ARBA00023136"/>
    </source>
</evidence>